<protein>
    <submittedName>
        <fullName evidence="1">Uncharacterized protein</fullName>
    </submittedName>
</protein>
<dbReference type="Proteomes" id="UP000292957">
    <property type="component" value="Unassembled WGS sequence"/>
</dbReference>
<name>A0A4V2JZM0_9APHY</name>
<accession>A0A4V2JZM0</accession>
<organism evidence="1">
    <name type="scientific">Dichomitus squalens</name>
    <dbReference type="NCBI Taxonomy" id="114155"/>
    <lineage>
        <taxon>Eukaryota</taxon>
        <taxon>Fungi</taxon>
        <taxon>Dikarya</taxon>
        <taxon>Basidiomycota</taxon>
        <taxon>Agaricomycotina</taxon>
        <taxon>Agaricomycetes</taxon>
        <taxon>Polyporales</taxon>
        <taxon>Polyporaceae</taxon>
        <taxon>Dichomitus</taxon>
    </lineage>
</organism>
<evidence type="ECO:0000313" key="1">
    <source>
        <dbReference type="EMBL" id="TBU25213.1"/>
    </source>
</evidence>
<proteinExistence type="predicted"/>
<sequence length="51" mass="6075">MRRVRWPRSQAWHRPLMSSGAHPDFLERLMHDSTTSSSVIWWRSGDLPQDI</sequence>
<gene>
    <name evidence="1" type="ORF">BD311DRAFT_765096</name>
</gene>
<dbReference type="EMBL" id="ML143465">
    <property type="protein sequence ID" value="TBU25213.1"/>
    <property type="molecule type" value="Genomic_DNA"/>
</dbReference>
<dbReference type="AlphaFoldDB" id="A0A4V2JZM0"/>
<reference evidence="1" key="1">
    <citation type="submission" date="2019-01" db="EMBL/GenBank/DDBJ databases">
        <title>Draft genome sequences of three monokaryotic isolates of the white-rot basidiomycete fungus Dichomitus squalens.</title>
        <authorList>
            <consortium name="DOE Joint Genome Institute"/>
            <person name="Lopez S.C."/>
            <person name="Andreopoulos B."/>
            <person name="Pangilinan J."/>
            <person name="Lipzen A."/>
            <person name="Riley R."/>
            <person name="Ahrendt S."/>
            <person name="Ng V."/>
            <person name="Barry K."/>
            <person name="Daum C."/>
            <person name="Grigoriev I.V."/>
            <person name="Hilden K.S."/>
            <person name="Makela M.R."/>
            <person name="de Vries R.P."/>
        </authorList>
    </citation>
    <scope>NUCLEOTIDE SEQUENCE [LARGE SCALE GENOMIC DNA]</scope>
    <source>
        <strain evidence="1">OM18370.1</strain>
    </source>
</reference>